<dbReference type="PATRIC" id="fig|1346330.5.peg.2190"/>
<keyword evidence="5" id="KW-0479">Metal-binding</keyword>
<evidence type="ECO:0000256" key="7">
    <source>
        <dbReference type="ARBA" id="ARBA00022801"/>
    </source>
</evidence>
<evidence type="ECO:0000256" key="9">
    <source>
        <dbReference type="ARBA" id="ARBA00023204"/>
    </source>
</evidence>
<evidence type="ECO:0000256" key="16">
    <source>
        <dbReference type="ARBA" id="ARBA00042798"/>
    </source>
</evidence>
<name>U2J1L1_9SPHI</name>
<evidence type="ECO:0000313" key="20">
    <source>
        <dbReference type="Proteomes" id="UP000016584"/>
    </source>
</evidence>
<evidence type="ECO:0000259" key="18">
    <source>
        <dbReference type="PROSITE" id="PS51462"/>
    </source>
</evidence>
<keyword evidence="8" id="KW-0460">Magnesium</keyword>
<keyword evidence="20" id="KW-1185">Reference proteome</keyword>
<dbReference type="InterPro" id="IPR020476">
    <property type="entry name" value="Nudix_hydrolase"/>
</dbReference>
<comment type="catalytic activity">
    <reaction evidence="10">
        <text>8-oxo-dGTP + H2O = 8-oxo-dGMP + diphosphate + H(+)</text>
        <dbReference type="Rhea" id="RHEA:31575"/>
        <dbReference type="ChEBI" id="CHEBI:15377"/>
        <dbReference type="ChEBI" id="CHEBI:15378"/>
        <dbReference type="ChEBI" id="CHEBI:33019"/>
        <dbReference type="ChEBI" id="CHEBI:63224"/>
        <dbReference type="ChEBI" id="CHEBI:77896"/>
        <dbReference type="EC" id="3.6.1.55"/>
    </reaction>
</comment>
<protein>
    <recommendedName>
        <fullName evidence="13">8-oxo-dGTP diphosphatase</fullName>
        <ecNumber evidence="12">3.6.1.55</ecNumber>
    </recommendedName>
    <alternativeName>
        <fullName evidence="16">7,8-dihydro-8-oxoguanine-triphosphatase</fullName>
    </alternativeName>
    <alternativeName>
        <fullName evidence="15">Mutator protein MutT</fullName>
    </alternativeName>
    <alternativeName>
        <fullName evidence="14">dGTP pyrophosphohydrolase</fullName>
    </alternativeName>
</protein>
<evidence type="ECO:0000256" key="3">
    <source>
        <dbReference type="ARBA" id="ARBA00022457"/>
    </source>
</evidence>
<keyword evidence="4" id="KW-0235">DNA replication</keyword>
<evidence type="ECO:0000256" key="11">
    <source>
        <dbReference type="ARBA" id="ARBA00036904"/>
    </source>
</evidence>
<dbReference type="InterPro" id="IPR000086">
    <property type="entry name" value="NUDIX_hydrolase_dom"/>
</dbReference>
<evidence type="ECO:0000256" key="13">
    <source>
        <dbReference type="ARBA" id="ARBA00040794"/>
    </source>
</evidence>
<dbReference type="EMBL" id="ATDL01000015">
    <property type="protein sequence ID" value="ERJ58859.1"/>
    <property type="molecule type" value="Genomic_DNA"/>
</dbReference>
<evidence type="ECO:0000313" key="19">
    <source>
        <dbReference type="EMBL" id="ERJ58859.1"/>
    </source>
</evidence>
<dbReference type="InterPro" id="IPR020084">
    <property type="entry name" value="NUDIX_hydrolase_CS"/>
</dbReference>
<keyword evidence="9" id="KW-0234">DNA repair</keyword>
<dbReference type="GO" id="GO:0035539">
    <property type="term" value="F:8-oxo-7,8-dihydrodeoxyguanosine triphosphate pyrophosphatase activity"/>
    <property type="evidence" value="ECO:0007669"/>
    <property type="project" value="UniProtKB-EC"/>
</dbReference>
<evidence type="ECO:0000256" key="1">
    <source>
        <dbReference type="ARBA" id="ARBA00001946"/>
    </source>
</evidence>
<evidence type="ECO:0000256" key="10">
    <source>
        <dbReference type="ARBA" id="ARBA00035861"/>
    </source>
</evidence>
<evidence type="ECO:0000256" key="6">
    <source>
        <dbReference type="ARBA" id="ARBA00022763"/>
    </source>
</evidence>
<dbReference type="Pfam" id="PF00293">
    <property type="entry name" value="NUDIX"/>
    <property type="match status" value="1"/>
</dbReference>
<dbReference type="STRING" id="1346330.M472_08760"/>
<dbReference type="Gene3D" id="3.90.79.10">
    <property type="entry name" value="Nucleoside Triphosphate Pyrophosphohydrolase"/>
    <property type="match status" value="1"/>
</dbReference>
<evidence type="ECO:0000256" key="4">
    <source>
        <dbReference type="ARBA" id="ARBA00022705"/>
    </source>
</evidence>
<evidence type="ECO:0000256" key="15">
    <source>
        <dbReference type="ARBA" id="ARBA00041979"/>
    </source>
</evidence>
<dbReference type="EC" id="3.6.1.55" evidence="12"/>
<accession>U2J1L1</accession>
<dbReference type="GO" id="GO:0006281">
    <property type="term" value="P:DNA repair"/>
    <property type="evidence" value="ECO:0007669"/>
    <property type="project" value="UniProtKB-KW"/>
</dbReference>
<evidence type="ECO:0000256" key="12">
    <source>
        <dbReference type="ARBA" id="ARBA00038905"/>
    </source>
</evidence>
<evidence type="ECO:0000256" key="2">
    <source>
        <dbReference type="ARBA" id="ARBA00005582"/>
    </source>
</evidence>
<evidence type="ECO:0000256" key="14">
    <source>
        <dbReference type="ARBA" id="ARBA00041592"/>
    </source>
</evidence>
<dbReference type="SUPFAM" id="SSF55811">
    <property type="entry name" value="Nudix"/>
    <property type="match status" value="1"/>
</dbReference>
<comment type="similarity">
    <text evidence="2 17">Belongs to the Nudix hydrolase family.</text>
</comment>
<dbReference type="GO" id="GO:0044715">
    <property type="term" value="F:8-oxo-dGDP phosphatase activity"/>
    <property type="evidence" value="ECO:0007669"/>
    <property type="project" value="TreeGrafter"/>
</dbReference>
<dbReference type="Proteomes" id="UP000016584">
    <property type="component" value="Unassembled WGS sequence"/>
</dbReference>
<dbReference type="InterPro" id="IPR015797">
    <property type="entry name" value="NUDIX_hydrolase-like_dom_sf"/>
</dbReference>
<gene>
    <name evidence="19" type="ORF">M472_08760</name>
</gene>
<dbReference type="GO" id="GO:0008413">
    <property type="term" value="F:8-oxo-7,8-dihydroguanosine triphosphate pyrophosphatase activity"/>
    <property type="evidence" value="ECO:0007669"/>
    <property type="project" value="TreeGrafter"/>
</dbReference>
<comment type="cofactor">
    <cofactor evidence="1">
        <name>Mg(2+)</name>
        <dbReference type="ChEBI" id="CHEBI:18420"/>
    </cofactor>
</comment>
<comment type="catalytic activity">
    <reaction evidence="11">
        <text>8-oxo-GTP + H2O = 8-oxo-GMP + diphosphate + H(+)</text>
        <dbReference type="Rhea" id="RHEA:67616"/>
        <dbReference type="ChEBI" id="CHEBI:15377"/>
        <dbReference type="ChEBI" id="CHEBI:15378"/>
        <dbReference type="ChEBI" id="CHEBI:33019"/>
        <dbReference type="ChEBI" id="CHEBI:143553"/>
        <dbReference type="ChEBI" id="CHEBI:145694"/>
    </reaction>
</comment>
<dbReference type="AlphaFoldDB" id="U2J1L1"/>
<dbReference type="CDD" id="cd03425">
    <property type="entry name" value="NUDIX_MutT_NudA_like"/>
    <property type="match status" value="1"/>
</dbReference>
<keyword evidence="7 17" id="KW-0378">Hydrolase</keyword>
<dbReference type="GO" id="GO:0046872">
    <property type="term" value="F:metal ion binding"/>
    <property type="evidence" value="ECO:0007669"/>
    <property type="project" value="UniProtKB-KW"/>
</dbReference>
<evidence type="ECO:0000256" key="17">
    <source>
        <dbReference type="RuleBase" id="RU003476"/>
    </source>
</evidence>
<organism evidence="19 20">
    <name type="scientific">Sphingobacterium paucimobilis HER1398</name>
    <dbReference type="NCBI Taxonomy" id="1346330"/>
    <lineage>
        <taxon>Bacteria</taxon>
        <taxon>Pseudomonadati</taxon>
        <taxon>Bacteroidota</taxon>
        <taxon>Sphingobacteriia</taxon>
        <taxon>Sphingobacteriales</taxon>
        <taxon>Sphingobacteriaceae</taxon>
        <taxon>Sphingobacterium</taxon>
    </lineage>
</organism>
<dbReference type="RefSeq" id="WP_021070352.1">
    <property type="nucleotide sequence ID" value="NZ_ATDL01000015.1"/>
</dbReference>
<evidence type="ECO:0000256" key="5">
    <source>
        <dbReference type="ARBA" id="ARBA00022723"/>
    </source>
</evidence>
<dbReference type="PROSITE" id="PS00893">
    <property type="entry name" value="NUDIX_BOX"/>
    <property type="match status" value="1"/>
</dbReference>
<dbReference type="PANTHER" id="PTHR47707:SF1">
    <property type="entry name" value="NUDIX HYDROLASE FAMILY PROTEIN"/>
    <property type="match status" value="1"/>
</dbReference>
<dbReference type="eggNOG" id="COG0494">
    <property type="taxonomic scope" value="Bacteria"/>
</dbReference>
<dbReference type="GO" id="GO:0044716">
    <property type="term" value="F:8-oxo-GDP phosphatase activity"/>
    <property type="evidence" value="ECO:0007669"/>
    <property type="project" value="TreeGrafter"/>
</dbReference>
<proteinExistence type="inferred from homology"/>
<dbReference type="PANTHER" id="PTHR47707">
    <property type="entry name" value="8-OXO-DGTP DIPHOSPHATASE"/>
    <property type="match status" value="1"/>
</dbReference>
<dbReference type="InterPro" id="IPR047127">
    <property type="entry name" value="MutT-like"/>
</dbReference>
<dbReference type="PROSITE" id="PS51462">
    <property type="entry name" value="NUDIX"/>
    <property type="match status" value="1"/>
</dbReference>
<sequence>MLHVTCAIIVNNNKVLICQRSATMKLPLKWEFPGGKIEPGESKEDCLRREIREELGIDIAVGEPLTPVEHHYPTFTICLYPFVCVLESMELQVTEHAQAIWEEAAALLSYDWAEADVPIVNEYLSKLING</sequence>
<reference evidence="19 20" key="1">
    <citation type="journal article" date="2013" name="Genome Announc.">
        <title>The Draft Genome Sequence of Sphingomonas paucimobilis Strain HER1398 (Proteobacteria), Host to the Giant PAU Phage, Indicates That It Is a Member of the Genus Sphingobacterium (Bacteroidetes).</title>
        <authorList>
            <person name="White R.A.III."/>
            <person name="Suttle C.A."/>
        </authorList>
    </citation>
    <scope>NUCLEOTIDE SEQUENCE [LARGE SCALE GENOMIC DNA]</scope>
    <source>
        <strain evidence="19 20">HER1398</strain>
    </source>
</reference>
<dbReference type="PRINTS" id="PR00502">
    <property type="entry name" value="NUDIXFAMILY"/>
</dbReference>
<keyword evidence="3" id="KW-0515">Mutator protein</keyword>
<dbReference type="OrthoDB" id="9810648at2"/>
<comment type="caution">
    <text evidence="19">The sequence shown here is derived from an EMBL/GenBank/DDBJ whole genome shotgun (WGS) entry which is preliminary data.</text>
</comment>
<keyword evidence="6" id="KW-0227">DNA damage</keyword>
<feature type="domain" description="Nudix hydrolase" evidence="18">
    <location>
        <begin position="1"/>
        <end position="128"/>
    </location>
</feature>
<dbReference type="GO" id="GO:0006260">
    <property type="term" value="P:DNA replication"/>
    <property type="evidence" value="ECO:0007669"/>
    <property type="project" value="UniProtKB-KW"/>
</dbReference>
<evidence type="ECO:0000256" key="8">
    <source>
        <dbReference type="ARBA" id="ARBA00022842"/>
    </source>
</evidence>